<proteinExistence type="predicted"/>
<dbReference type="AlphaFoldDB" id="A0A6A2Z5B2"/>
<dbReference type="InterPro" id="IPR013087">
    <property type="entry name" value="Znf_C2H2_type"/>
</dbReference>
<evidence type="ECO:0000256" key="1">
    <source>
        <dbReference type="PROSITE-ProRule" id="PRU00042"/>
    </source>
</evidence>
<dbReference type="SUPFAM" id="SSF57667">
    <property type="entry name" value="beta-beta-alpha zinc fingers"/>
    <property type="match status" value="1"/>
</dbReference>
<comment type="caution">
    <text evidence="3">The sequence shown here is derived from an EMBL/GenBank/DDBJ whole genome shotgun (WGS) entry which is preliminary data.</text>
</comment>
<dbReference type="GO" id="GO:0010090">
    <property type="term" value="P:trichome morphogenesis"/>
    <property type="evidence" value="ECO:0007669"/>
    <property type="project" value="InterPro"/>
</dbReference>
<dbReference type="GO" id="GO:0009740">
    <property type="term" value="P:gibberellic acid mediated signaling pathway"/>
    <property type="evidence" value="ECO:0007669"/>
    <property type="project" value="TreeGrafter"/>
</dbReference>
<reference evidence="3" key="1">
    <citation type="submission" date="2019-09" db="EMBL/GenBank/DDBJ databases">
        <title>Draft genome information of white flower Hibiscus syriacus.</title>
        <authorList>
            <person name="Kim Y.-M."/>
        </authorList>
    </citation>
    <scope>NUCLEOTIDE SEQUENCE [LARGE SCALE GENOMIC DNA]</scope>
    <source>
        <strain evidence="3">YM2019G1</strain>
    </source>
</reference>
<keyword evidence="1" id="KW-0863">Zinc-finger</keyword>
<dbReference type="PANTHER" id="PTHR46353">
    <property type="entry name" value="ZINC FINGER PROTEIN 5"/>
    <property type="match status" value="1"/>
</dbReference>
<evidence type="ECO:0000313" key="3">
    <source>
        <dbReference type="EMBL" id="KAE8686590.1"/>
    </source>
</evidence>
<dbReference type="OrthoDB" id="1939583at2759"/>
<keyword evidence="4" id="KW-1185">Reference proteome</keyword>
<evidence type="ECO:0000259" key="2">
    <source>
        <dbReference type="PROSITE" id="PS50157"/>
    </source>
</evidence>
<gene>
    <name evidence="3" type="ORF">F3Y22_tig00111057pilonHSYRG00075</name>
</gene>
<dbReference type="EMBL" id="VEPZ02001214">
    <property type="protein sequence ID" value="KAE8686590.1"/>
    <property type="molecule type" value="Genomic_DNA"/>
</dbReference>
<feature type="domain" description="C2H2-type" evidence="2">
    <location>
        <begin position="63"/>
        <end position="90"/>
    </location>
</feature>
<dbReference type="PROSITE" id="PS50157">
    <property type="entry name" value="ZINC_FINGER_C2H2_2"/>
    <property type="match status" value="1"/>
</dbReference>
<dbReference type="GO" id="GO:0000976">
    <property type="term" value="F:transcription cis-regulatory region binding"/>
    <property type="evidence" value="ECO:0007669"/>
    <property type="project" value="TreeGrafter"/>
</dbReference>
<dbReference type="GO" id="GO:0003700">
    <property type="term" value="F:DNA-binding transcription factor activity"/>
    <property type="evidence" value="ECO:0007669"/>
    <property type="project" value="TreeGrafter"/>
</dbReference>
<dbReference type="InterPro" id="IPR036236">
    <property type="entry name" value="Znf_C2H2_sf"/>
</dbReference>
<keyword evidence="1" id="KW-0479">Metal-binding</keyword>
<sequence length="252" mass="28121">MENYSCDAENGEKKLRLFGFEFDPSANSCFTVKVSEGDESVNSSTTTAKEKSSTTAEADDRKFECLYCFKEFANSQALGGHQNAHKKERMKKKRLQLQAKRASLNCYLQPFQNSLGFGSPPWHYSTAAEESQISFGQLEYDVYVNGSNPSKWHAQMIPFQQDSSMFTLIQADHHRSRENRPVFKPSSKQNCKSLDLQLGLSLQSTIQSSSGSGILNHTHRARRTYIHNGVRGVAPLSNTYPTQARCVSGSAG</sequence>
<dbReference type="InterPro" id="IPR044299">
    <property type="entry name" value="GIS3/ZFP5/ZFP6"/>
</dbReference>
<protein>
    <submittedName>
        <fullName evidence="3">ARG1-like 1</fullName>
    </submittedName>
</protein>
<dbReference type="GO" id="GO:0009736">
    <property type="term" value="P:cytokinin-activated signaling pathway"/>
    <property type="evidence" value="ECO:0007669"/>
    <property type="project" value="TreeGrafter"/>
</dbReference>
<dbReference type="Gene3D" id="3.30.160.60">
    <property type="entry name" value="Classic Zinc Finger"/>
    <property type="match status" value="1"/>
</dbReference>
<name>A0A6A2Z5B2_HIBSY</name>
<dbReference type="GO" id="GO:0008270">
    <property type="term" value="F:zinc ion binding"/>
    <property type="evidence" value="ECO:0007669"/>
    <property type="project" value="UniProtKB-KW"/>
</dbReference>
<dbReference type="PROSITE" id="PS00028">
    <property type="entry name" value="ZINC_FINGER_C2H2_1"/>
    <property type="match status" value="1"/>
</dbReference>
<dbReference type="GO" id="GO:0005634">
    <property type="term" value="C:nucleus"/>
    <property type="evidence" value="ECO:0007669"/>
    <property type="project" value="TreeGrafter"/>
</dbReference>
<keyword evidence="1" id="KW-0862">Zinc</keyword>
<accession>A0A6A2Z5B2</accession>
<dbReference type="Proteomes" id="UP000436088">
    <property type="component" value="Unassembled WGS sequence"/>
</dbReference>
<evidence type="ECO:0000313" key="4">
    <source>
        <dbReference type="Proteomes" id="UP000436088"/>
    </source>
</evidence>
<dbReference type="PANTHER" id="PTHR46353:SF5">
    <property type="entry name" value="ZINC FINGER PROTEIN 5"/>
    <property type="match status" value="1"/>
</dbReference>
<organism evidence="3 4">
    <name type="scientific">Hibiscus syriacus</name>
    <name type="common">Rose of Sharon</name>
    <dbReference type="NCBI Taxonomy" id="106335"/>
    <lineage>
        <taxon>Eukaryota</taxon>
        <taxon>Viridiplantae</taxon>
        <taxon>Streptophyta</taxon>
        <taxon>Embryophyta</taxon>
        <taxon>Tracheophyta</taxon>
        <taxon>Spermatophyta</taxon>
        <taxon>Magnoliopsida</taxon>
        <taxon>eudicotyledons</taxon>
        <taxon>Gunneridae</taxon>
        <taxon>Pentapetalae</taxon>
        <taxon>rosids</taxon>
        <taxon>malvids</taxon>
        <taxon>Malvales</taxon>
        <taxon>Malvaceae</taxon>
        <taxon>Malvoideae</taxon>
        <taxon>Hibiscus</taxon>
    </lineage>
</organism>